<feature type="transmembrane region" description="Helical" evidence="10">
    <location>
        <begin position="36"/>
        <end position="59"/>
    </location>
</feature>
<keyword evidence="6 10" id="KW-1133">Transmembrane helix</keyword>
<dbReference type="GO" id="GO:0007165">
    <property type="term" value="P:signal transduction"/>
    <property type="evidence" value="ECO:0007669"/>
    <property type="project" value="UniProtKB-KW"/>
</dbReference>
<dbReference type="PANTHER" id="PTHR21137">
    <property type="entry name" value="ODORANT RECEPTOR"/>
    <property type="match status" value="1"/>
</dbReference>
<reference evidence="11" key="1">
    <citation type="submission" date="2020-02" db="EMBL/GenBank/DDBJ databases">
        <title>Relaxed selection underlies rapid genomic changes in the transitions from sociality to social parasitism in ants.</title>
        <authorList>
            <person name="Bi X."/>
        </authorList>
    </citation>
    <scope>NUCLEOTIDE SEQUENCE</scope>
    <source>
        <strain evidence="11">BGI-DK2014c</strain>
        <tissue evidence="11">Whole body</tissue>
    </source>
</reference>
<evidence type="ECO:0000256" key="9">
    <source>
        <dbReference type="ARBA" id="ARBA00023224"/>
    </source>
</evidence>
<comment type="caution">
    <text evidence="11">The sequence shown here is derived from an EMBL/GenBank/DDBJ whole genome shotgun (WGS) entry which is preliminary data.</text>
</comment>
<dbReference type="AlphaFoldDB" id="A0A836EFS6"/>
<dbReference type="InterPro" id="IPR004117">
    <property type="entry name" value="7tm6_olfct_rcpt"/>
</dbReference>
<dbReference type="EMBL" id="JAANIA010002986">
    <property type="protein sequence ID" value="KAG5305789.1"/>
    <property type="molecule type" value="Genomic_DNA"/>
</dbReference>
<dbReference type="GO" id="GO:0004984">
    <property type="term" value="F:olfactory receptor activity"/>
    <property type="evidence" value="ECO:0007669"/>
    <property type="project" value="InterPro"/>
</dbReference>
<evidence type="ECO:0000256" key="7">
    <source>
        <dbReference type="ARBA" id="ARBA00023136"/>
    </source>
</evidence>
<evidence type="ECO:0000256" key="6">
    <source>
        <dbReference type="ARBA" id="ARBA00022989"/>
    </source>
</evidence>
<evidence type="ECO:0000313" key="12">
    <source>
        <dbReference type="Proteomes" id="UP000668214"/>
    </source>
</evidence>
<comment type="subcellular location">
    <subcellularLocation>
        <location evidence="1">Cell membrane</location>
        <topology evidence="1">Multi-pass membrane protein</topology>
    </subcellularLocation>
</comment>
<accession>A0A836EFS6</accession>
<feature type="transmembrane region" description="Helical" evidence="10">
    <location>
        <begin position="262"/>
        <end position="283"/>
    </location>
</feature>
<feature type="transmembrane region" description="Helical" evidence="10">
    <location>
        <begin position="127"/>
        <end position="146"/>
    </location>
</feature>
<feature type="non-terminal residue" evidence="11">
    <location>
        <position position="1"/>
    </location>
</feature>
<dbReference type="GO" id="GO:0005886">
    <property type="term" value="C:plasma membrane"/>
    <property type="evidence" value="ECO:0007669"/>
    <property type="project" value="UniProtKB-SubCell"/>
</dbReference>
<feature type="non-terminal residue" evidence="11">
    <location>
        <position position="377"/>
    </location>
</feature>
<keyword evidence="5" id="KW-0552">Olfaction</keyword>
<feature type="transmembrane region" description="Helical" evidence="10">
    <location>
        <begin position="158"/>
        <end position="177"/>
    </location>
</feature>
<dbReference type="GO" id="GO:0005549">
    <property type="term" value="F:odorant binding"/>
    <property type="evidence" value="ECO:0007669"/>
    <property type="project" value="InterPro"/>
</dbReference>
<keyword evidence="2" id="KW-1003">Cell membrane</keyword>
<keyword evidence="4 10" id="KW-0812">Transmembrane</keyword>
<feature type="transmembrane region" description="Helical" evidence="10">
    <location>
        <begin position="197"/>
        <end position="216"/>
    </location>
</feature>
<organism evidence="11 12">
    <name type="scientific">Pseudoatta argentina</name>
    <dbReference type="NCBI Taxonomy" id="621737"/>
    <lineage>
        <taxon>Eukaryota</taxon>
        <taxon>Metazoa</taxon>
        <taxon>Ecdysozoa</taxon>
        <taxon>Arthropoda</taxon>
        <taxon>Hexapoda</taxon>
        <taxon>Insecta</taxon>
        <taxon>Pterygota</taxon>
        <taxon>Neoptera</taxon>
        <taxon>Endopterygota</taxon>
        <taxon>Hymenoptera</taxon>
        <taxon>Apocrita</taxon>
        <taxon>Aculeata</taxon>
        <taxon>Formicoidea</taxon>
        <taxon>Formicidae</taxon>
        <taxon>Myrmicinae</taxon>
        <taxon>Pseudoatta</taxon>
    </lineage>
</organism>
<keyword evidence="12" id="KW-1185">Reference proteome</keyword>
<evidence type="ECO:0000256" key="5">
    <source>
        <dbReference type="ARBA" id="ARBA00022725"/>
    </source>
</evidence>
<evidence type="ECO:0000256" key="8">
    <source>
        <dbReference type="ARBA" id="ARBA00023170"/>
    </source>
</evidence>
<evidence type="ECO:0000256" key="1">
    <source>
        <dbReference type="ARBA" id="ARBA00004651"/>
    </source>
</evidence>
<evidence type="ECO:0000256" key="2">
    <source>
        <dbReference type="ARBA" id="ARBA00022475"/>
    </source>
</evidence>
<evidence type="ECO:0000256" key="4">
    <source>
        <dbReference type="ARBA" id="ARBA00022692"/>
    </source>
</evidence>
<evidence type="ECO:0000256" key="3">
    <source>
        <dbReference type="ARBA" id="ARBA00022606"/>
    </source>
</evidence>
<name>A0A836EFS6_9HYME</name>
<feature type="transmembrane region" description="Helical" evidence="10">
    <location>
        <begin position="71"/>
        <end position="90"/>
    </location>
</feature>
<keyword evidence="7 10" id="KW-0472">Membrane</keyword>
<keyword evidence="8" id="KW-0675">Receptor</keyword>
<proteinExistence type="predicted"/>
<keyword evidence="9" id="KW-0807">Transducer</keyword>
<keyword evidence="3" id="KW-0716">Sensory transduction</keyword>
<protein>
    <submittedName>
        <fullName evidence="11">OR49A protein</fullName>
    </submittedName>
</protein>
<gene>
    <name evidence="11" type="primary">Or49a</name>
    <name evidence="11" type="ORF">G6Z78_0013102</name>
</gene>
<evidence type="ECO:0000313" key="11">
    <source>
        <dbReference type="EMBL" id="KAG5305789.1"/>
    </source>
</evidence>
<evidence type="ECO:0000256" key="10">
    <source>
        <dbReference type="SAM" id="Phobius"/>
    </source>
</evidence>
<dbReference type="PANTHER" id="PTHR21137:SF35">
    <property type="entry name" value="ODORANT RECEPTOR 19A-RELATED"/>
    <property type="match status" value="1"/>
</dbReference>
<sequence length="377" mass="44061">MINKRLKAYRTYQRFLRSLLTITGCWHIPTKFGKSMYYWSVCVLLLMIIYSMLSLRMIYIARHNMRIMMKFVNFVISGLSTVLKVASFIINRESLVNYHRTLNDLFEEELMQNEKISTIIFSSLRTIYTIAYTYFAILAVMMFAYYKSSYICMIHNFLHFHSSMNCSLPISGGFGLFSTNSDNFLYNLRLFYEPGLMTLSSIITCAVDSTFGFYVYQFSSILRAMISTLMNPLSTEKFSDLLKTCAVKHQKLLQCRNSLEHIYGPIVFWHVVTNAMLICVSIYDFTSLSVFNFRNLSSTVIYAAIKLLQTYMYAWYGTFLTNAGEDFRNRIYFSKWPNSNLDRHVRTNIILMMLQKPMTVNAIFSPIDVIMFINVNI</sequence>
<dbReference type="Proteomes" id="UP000668214">
    <property type="component" value="Unassembled WGS sequence"/>
</dbReference>
<dbReference type="Pfam" id="PF02949">
    <property type="entry name" value="7tm_6"/>
    <property type="match status" value="1"/>
</dbReference>